<dbReference type="Pfam" id="PF01266">
    <property type="entry name" value="DAO"/>
    <property type="match status" value="1"/>
</dbReference>
<dbReference type="PANTHER" id="PTHR43104:SF2">
    <property type="entry name" value="L-2-HYDROXYGLUTARATE DEHYDROGENASE, MITOCHONDRIAL"/>
    <property type="match status" value="1"/>
</dbReference>
<dbReference type="GO" id="GO:0047545">
    <property type="term" value="F:(S)-2-hydroxyglutarate dehydrogenase activity"/>
    <property type="evidence" value="ECO:0007669"/>
    <property type="project" value="TreeGrafter"/>
</dbReference>
<dbReference type="PANTHER" id="PTHR43104">
    <property type="entry name" value="L-2-HYDROXYGLUTARATE DEHYDROGENASE, MITOCHONDRIAL"/>
    <property type="match status" value="1"/>
</dbReference>
<evidence type="ECO:0000256" key="2">
    <source>
        <dbReference type="ARBA" id="ARBA00022630"/>
    </source>
</evidence>
<dbReference type="RefSeq" id="WP_194449362.1">
    <property type="nucleotide sequence ID" value="NZ_CP063849.1"/>
</dbReference>
<evidence type="ECO:0000256" key="4">
    <source>
        <dbReference type="ARBA" id="ARBA00023002"/>
    </source>
</evidence>
<reference evidence="7 8" key="1">
    <citation type="submission" date="2020-10" db="EMBL/GenBank/DDBJ databases">
        <title>Complete genome sequence of Paludibaculum fermentans P105T, a facultatively anaerobic acidobacterium capable of dissimilatory Fe(III) reduction.</title>
        <authorList>
            <person name="Dedysh S.N."/>
            <person name="Beletsky A.V."/>
            <person name="Kulichevskaya I.S."/>
            <person name="Mardanov A.V."/>
            <person name="Ravin N.V."/>
        </authorList>
    </citation>
    <scope>NUCLEOTIDE SEQUENCE [LARGE SCALE GENOMIC DNA]</scope>
    <source>
        <strain evidence="7 8">P105</strain>
    </source>
</reference>
<keyword evidence="4 7" id="KW-0560">Oxidoreductase</keyword>
<evidence type="ECO:0000256" key="5">
    <source>
        <dbReference type="ARBA" id="ARBA00037941"/>
    </source>
</evidence>
<dbReference type="Gene3D" id="3.50.50.60">
    <property type="entry name" value="FAD/NAD(P)-binding domain"/>
    <property type="match status" value="1"/>
</dbReference>
<dbReference type="AlphaFoldDB" id="A0A7S7NQ16"/>
<comment type="similarity">
    <text evidence="5">Belongs to the L2HGDH family.</text>
</comment>
<comment type="cofactor">
    <cofactor evidence="1">
        <name>FAD</name>
        <dbReference type="ChEBI" id="CHEBI:57692"/>
    </cofactor>
</comment>
<keyword evidence="8" id="KW-1185">Reference proteome</keyword>
<evidence type="ECO:0000313" key="7">
    <source>
        <dbReference type="EMBL" id="QOY87695.1"/>
    </source>
</evidence>
<feature type="domain" description="FAD dependent oxidoreductase" evidence="6">
    <location>
        <begin position="6"/>
        <end position="394"/>
    </location>
</feature>
<dbReference type="KEGG" id="pfer:IRI77_33930"/>
<name>A0A7S7NQ16_PALFE</name>
<dbReference type="Gene3D" id="3.30.9.10">
    <property type="entry name" value="D-Amino Acid Oxidase, subunit A, domain 2"/>
    <property type="match status" value="1"/>
</dbReference>
<evidence type="ECO:0000313" key="8">
    <source>
        <dbReference type="Proteomes" id="UP000593892"/>
    </source>
</evidence>
<gene>
    <name evidence="7" type="primary">lhgO</name>
    <name evidence="7" type="ORF">IRI77_33930</name>
</gene>
<protein>
    <submittedName>
        <fullName evidence="7">L-2-hydroxyglutarate oxidase</fullName>
        <ecNumber evidence="7">1.1.3.-</ecNumber>
    </submittedName>
</protein>
<evidence type="ECO:0000256" key="3">
    <source>
        <dbReference type="ARBA" id="ARBA00022827"/>
    </source>
</evidence>
<keyword evidence="3" id="KW-0274">FAD</keyword>
<dbReference type="InterPro" id="IPR036188">
    <property type="entry name" value="FAD/NAD-bd_sf"/>
</dbReference>
<dbReference type="NCBIfam" id="NF008726">
    <property type="entry name" value="PRK11728.1"/>
    <property type="match status" value="1"/>
</dbReference>
<organism evidence="7 8">
    <name type="scientific">Paludibaculum fermentans</name>
    <dbReference type="NCBI Taxonomy" id="1473598"/>
    <lineage>
        <taxon>Bacteria</taxon>
        <taxon>Pseudomonadati</taxon>
        <taxon>Acidobacteriota</taxon>
        <taxon>Terriglobia</taxon>
        <taxon>Bryobacterales</taxon>
        <taxon>Bryobacteraceae</taxon>
        <taxon>Paludibaculum</taxon>
    </lineage>
</organism>
<evidence type="ECO:0000256" key="1">
    <source>
        <dbReference type="ARBA" id="ARBA00001974"/>
    </source>
</evidence>
<sequence>MSEPHILVIGGGAVGLASAVRILQRMPDAQLTLLEKEEGVGRHQTGNNSGVMHCGLAYRPGTAKARLAVRGIRQLTEYCQEKSIRHDVCGKLVVASKQEQIPRLHNLLERGTANGLRGLEILDPPRMRELEPHVGGLAGLRVPEEGIVDYPLVCETLAADIQARGGSVECGAGVRGLTYRGGEWIAQTGRGEFKGGYIVSCAGLQADRVAKLAGERPEVKIVPFRGDYYKLKPEKEYLVRNLIYPVADPAFPFLGVHFTRMIAGGIEAGPNAVLSLKREGYTRTSFDLRDAADALSFIGLWRFLGKHFRMCTAEVRRSFSKQLFCASLQTLVPEVQPDDLVEAGAGVRAQAMKPEGSLVEDFEIIARQNAVHVLNAPSPAATASLAIGEEVADRLCTVVRGG</sequence>
<dbReference type="EMBL" id="CP063849">
    <property type="protein sequence ID" value="QOY87695.1"/>
    <property type="molecule type" value="Genomic_DNA"/>
</dbReference>
<dbReference type="EC" id="1.1.3.-" evidence="7"/>
<keyword evidence="2" id="KW-0285">Flavoprotein</keyword>
<accession>A0A7S7NQ16</accession>
<dbReference type="GO" id="GO:0005737">
    <property type="term" value="C:cytoplasm"/>
    <property type="evidence" value="ECO:0007669"/>
    <property type="project" value="TreeGrafter"/>
</dbReference>
<dbReference type="Proteomes" id="UP000593892">
    <property type="component" value="Chromosome"/>
</dbReference>
<proteinExistence type="inferred from homology"/>
<evidence type="ECO:0000259" key="6">
    <source>
        <dbReference type="Pfam" id="PF01266"/>
    </source>
</evidence>
<dbReference type="InterPro" id="IPR006076">
    <property type="entry name" value="FAD-dep_OxRdtase"/>
</dbReference>
<dbReference type="SUPFAM" id="SSF51905">
    <property type="entry name" value="FAD/NAD(P)-binding domain"/>
    <property type="match status" value="1"/>
</dbReference>